<feature type="region of interest" description="Disordered" evidence="6">
    <location>
        <begin position="997"/>
        <end position="1016"/>
    </location>
</feature>
<evidence type="ECO:0000256" key="1">
    <source>
        <dbReference type="ARBA" id="ARBA00004201"/>
    </source>
</evidence>
<name>A0A2T4B2Z3_9HYPO</name>
<feature type="compositionally biased region" description="Basic and acidic residues" evidence="6">
    <location>
        <begin position="460"/>
        <end position="470"/>
    </location>
</feature>
<feature type="compositionally biased region" description="Basic and acidic residues" evidence="6">
    <location>
        <begin position="430"/>
        <end position="449"/>
    </location>
</feature>
<dbReference type="Gene3D" id="2.130.10.10">
    <property type="entry name" value="YVTN repeat-like/Quinoprotein amine dehydrogenase"/>
    <property type="match status" value="1"/>
</dbReference>
<feature type="compositionally biased region" description="Low complexity" evidence="6">
    <location>
        <begin position="250"/>
        <end position="291"/>
    </location>
</feature>
<dbReference type="OrthoDB" id="21128at2759"/>
<dbReference type="InterPro" id="IPR055393">
    <property type="entry name" value="Beta-prop_EDC4L"/>
</dbReference>
<gene>
    <name evidence="8" type="ORF">BBK36DRAFT_1180075</name>
</gene>
<keyword evidence="3" id="KW-0963">Cytoplasm</keyword>
<feature type="region of interest" description="Disordered" evidence="6">
    <location>
        <begin position="1"/>
        <end position="310"/>
    </location>
</feature>
<organism evidence="8 9">
    <name type="scientific">Trichoderma citrinoviride</name>
    <dbReference type="NCBI Taxonomy" id="58853"/>
    <lineage>
        <taxon>Eukaryota</taxon>
        <taxon>Fungi</taxon>
        <taxon>Dikarya</taxon>
        <taxon>Ascomycota</taxon>
        <taxon>Pezizomycotina</taxon>
        <taxon>Sordariomycetes</taxon>
        <taxon>Hypocreomycetidae</taxon>
        <taxon>Hypocreales</taxon>
        <taxon>Hypocreaceae</taxon>
        <taxon>Trichoderma</taxon>
    </lineage>
</organism>
<evidence type="ECO:0000256" key="4">
    <source>
        <dbReference type="ARBA" id="ARBA00022574"/>
    </source>
</evidence>
<protein>
    <recommendedName>
        <fullName evidence="7">EDC4-like protein pdc1 beta-propeller domain-containing protein</fullName>
    </recommendedName>
</protein>
<keyword evidence="4" id="KW-0853">WD repeat</keyword>
<evidence type="ECO:0000256" key="6">
    <source>
        <dbReference type="SAM" id="MobiDB-lite"/>
    </source>
</evidence>
<dbReference type="InterPro" id="IPR036322">
    <property type="entry name" value="WD40_repeat_dom_sf"/>
</dbReference>
<evidence type="ECO:0000256" key="3">
    <source>
        <dbReference type="ARBA" id="ARBA00022490"/>
    </source>
</evidence>
<evidence type="ECO:0000256" key="5">
    <source>
        <dbReference type="ARBA" id="ARBA00022737"/>
    </source>
</evidence>
<feature type="region of interest" description="Disordered" evidence="6">
    <location>
        <begin position="1026"/>
        <end position="1099"/>
    </location>
</feature>
<feature type="compositionally biased region" description="Polar residues" evidence="6">
    <location>
        <begin position="192"/>
        <end position="205"/>
    </location>
</feature>
<dbReference type="InterPro" id="IPR045152">
    <property type="entry name" value="EDC4-like"/>
</dbReference>
<feature type="compositionally biased region" description="Pro residues" evidence="6">
    <location>
        <begin position="1392"/>
        <end position="1401"/>
    </location>
</feature>
<feature type="compositionally biased region" description="Low complexity" evidence="6">
    <location>
        <begin position="42"/>
        <end position="90"/>
    </location>
</feature>
<dbReference type="FunFam" id="2.130.10.10:FF:000817">
    <property type="entry name" value="WGS project CABT00000000 data, contig 2.15"/>
    <property type="match status" value="1"/>
</dbReference>
<sequence length="1618" mass="177746">MDLPPAPTPPVSGGIGPNSDRTANLLNLLKFGGPGTSKEPLQPSNQSQSQGQGQSQAPAHHGQAQAQQQPQAPPSSSSAQQHAESSSQAHAHAHPSQPPSAQQQQQPSRQDDEEDDDDDDDDDDDEDEQRYRRLQHLQMQSNQFSTRIHQPAPTADKPTGLLAAFMRGAHDLEEPKPAPTPPQAHAQPANPFSSGTPPAHSTSYLLNLLIPKPSQTDQLHETSRSAEHTPQSQELLSETSSRYYGHHHPQQQQQQQQQQIPQQQQQQQQQAASSYQAQPHYQQPADAFAGHGHAHGHPGINPIFSPTQKDQPDVSVLYQALAGTLNQMSPHSTGSVHGSAPPPFHILKKDQGSPAGSNPFGGSERSPLQSPPQQFRHGLDRTSSLHSHHSHHSHHSTQQSLKPTPPTSDFGSFVNIDKNRETVSEAVHDLASRADRDAQEALDRAERETVSNYAESATVKPHDESDWDAPEAREMDNHGVADSWESADQDEIVVIEEKEPASVKVYNFPMKPWISITLQEDATEPRPQFREESIMDVAHLKKDFDQIDRNLYTASQTYMTHGMSKQGGLRVIRQDDGKDAKVFRDTRDRIFNVAMSVTPNDYDGPAREAIIGTGISGTVYWVLIKDGEKDHLEDPHLEQYGFALPPINSQEGDAPGGALKTRARASTNHPEFFAVGRGKSIHFIWPSFILQNKLFKPGHEHDRVADTEALLSQCSLKINTGKAGKDFTFSQDDTVVVSLDKSGRVKFWDVRDLTAVKEGSDPRNPVPAHSNLEVKEPLMTLASTPEGEKAWPTSVLLLDKQRPYQKRCALRYMIVGMKQNHTLQLWDLALGKPVQEFNLPHSKESDAVCSVMYHPASGMIIIGHPTRNSVYFAHLSAPKYNLKSVSQAEYIQKLCSQDPSIPQPDSTAVISGVREYSFDNRGILRSLDILANPAMVQDTDEPTLFELYAMHSKGVACLMIKQAELGWSKDNKVLDPVDAVLEGVVSVSKLKTPVQTDVANGASEQQQQQQQPAPTPVRIATRTVIKDAAPPQSAQVAAASSSEAPKNDAKETETPGQSSKENHGEKPERKQRKKKGKDAEFNANGSAPSHKGEAAGANKGVAPGSLAGAGGLSAEAFESTMSSLETRLGATMAEAFKSSLNNLHSKINDNARARDDNFNQHQRKLLDMVSDILNENTQKVLETLIHQQFTDVVIPTISDKTSHAVADLVLNKLQANMMLSVQKEIQGALPHAVSRSLRSNDFINAIADRVSNVVSASVQQEVLSTLTQRLAPSLNTIATQAAQRVATDIHQQYHDQFEQMRAQHAADNNKIDQLLSYVTRLTDMVSTMAASQSSLQAEFSSLQAEFIKFKQQPVELPVGAVPGGVNMPHPGSVAHSIGSHGYANTVASHRPSFPPSQPPSQAPSHPQQYGSPQYMRGSQHMASPHGSAAPSDHVGPVNNVTALAGAYASQMNRTEAEADNDLVQRIRVIEQAIAENRLQDAMIQWIQSGRETDIFRRCLSRYPPSKFDNLQPLMLLVVIATISKELRPNPRLKEEIEWIEMAVRAFGASLPNYNWDDDTSREIVKSTSQTMQLLINRVQPLIAGIQDGFPTDPFLANLERGKLDWIVQSSRHILNTFA</sequence>
<dbReference type="SUPFAM" id="SSF50978">
    <property type="entry name" value="WD40 repeat-like"/>
    <property type="match status" value="1"/>
</dbReference>
<evidence type="ECO:0000313" key="8">
    <source>
        <dbReference type="EMBL" id="PTB63695.1"/>
    </source>
</evidence>
<feature type="region of interest" description="Disordered" evidence="6">
    <location>
        <begin position="430"/>
        <end position="470"/>
    </location>
</feature>
<dbReference type="Pfam" id="PF24106">
    <property type="entry name" value="Beta-prop_EDC4L"/>
    <property type="match status" value="1"/>
</dbReference>
<evidence type="ECO:0000259" key="7">
    <source>
        <dbReference type="Pfam" id="PF24106"/>
    </source>
</evidence>
<keyword evidence="5" id="KW-0677">Repeat</keyword>
<comment type="similarity">
    <text evidence="2">Belongs to the WD repeat EDC4 family.</text>
</comment>
<feature type="region of interest" description="Disordered" evidence="6">
    <location>
        <begin position="328"/>
        <end position="414"/>
    </location>
</feature>
<dbReference type="PANTHER" id="PTHR15598">
    <property type="entry name" value="ENHANCER OF MRNA-DECAPPING PROTEIN 4"/>
    <property type="match status" value="1"/>
</dbReference>
<keyword evidence="9" id="KW-1185">Reference proteome</keyword>
<evidence type="ECO:0000256" key="2">
    <source>
        <dbReference type="ARBA" id="ARBA00009639"/>
    </source>
</evidence>
<feature type="compositionally biased region" description="Pro residues" evidence="6">
    <location>
        <begin position="1"/>
        <end position="10"/>
    </location>
</feature>
<feature type="domain" description="EDC4-like protein pdc1 beta-propeller" evidence="7">
    <location>
        <begin position="528"/>
        <end position="879"/>
    </location>
</feature>
<accession>A0A2T4B2Z3</accession>
<dbReference type="GO" id="GO:0000932">
    <property type="term" value="C:P-body"/>
    <property type="evidence" value="ECO:0007669"/>
    <property type="project" value="UniProtKB-SubCell"/>
</dbReference>
<proteinExistence type="inferred from homology"/>
<dbReference type="InterPro" id="IPR015943">
    <property type="entry name" value="WD40/YVTN_repeat-like_dom_sf"/>
</dbReference>
<feature type="region of interest" description="Disordered" evidence="6">
    <location>
        <begin position="1367"/>
        <end position="1436"/>
    </location>
</feature>
<comment type="subcellular location">
    <subcellularLocation>
        <location evidence="1">Cytoplasm</location>
        <location evidence="1">P-body</location>
    </subcellularLocation>
</comment>
<feature type="compositionally biased region" description="Polar residues" evidence="6">
    <location>
        <begin position="228"/>
        <end position="242"/>
    </location>
</feature>
<feature type="compositionally biased region" description="Low complexity" evidence="6">
    <location>
        <begin position="99"/>
        <end position="108"/>
    </location>
</feature>
<reference evidence="9" key="1">
    <citation type="submission" date="2016-07" db="EMBL/GenBank/DDBJ databases">
        <title>Multiple horizontal gene transfer events from other fungi enriched the ability of initially mycotrophic Trichoderma (Ascomycota) to feed on dead plant biomass.</title>
        <authorList>
            <consortium name="DOE Joint Genome Institute"/>
            <person name="Atanasova L."/>
            <person name="Chenthamara K."/>
            <person name="Zhang J."/>
            <person name="Grujic M."/>
            <person name="Henrissat B."/>
            <person name="Kuo A."/>
            <person name="Aerts A."/>
            <person name="Salamov A."/>
            <person name="Lipzen A."/>
            <person name="Labutti K."/>
            <person name="Barry K."/>
            <person name="Miao Y."/>
            <person name="Rahimi M.J."/>
            <person name="Shen Q."/>
            <person name="Grigoriev I.V."/>
            <person name="Kubicek C.P."/>
            <person name="Druzhinina I.S."/>
        </authorList>
    </citation>
    <scope>NUCLEOTIDE SEQUENCE [LARGE SCALE GENOMIC DNA]</scope>
    <source>
        <strain evidence="9">TUCIM 6016</strain>
    </source>
</reference>
<dbReference type="GeneID" id="36604316"/>
<feature type="compositionally biased region" description="Basic and acidic residues" evidence="6">
    <location>
        <begin position="218"/>
        <end position="227"/>
    </location>
</feature>
<dbReference type="GO" id="GO:0031087">
    <property type="term" value="P:deadenylation-independent decapping of nuclear-transcribed mRNA"/>
    <property type="evidence" value="ECO:0007669"/>
    <property type="project" value="InterPro"/>
</dbReference>
<evidence type="ECO:0000313" key="9">
    <source>
        <dbReference type="Proteomes" id="UP000241546"/>
    </source>
</evidence>
<dbReference type="EMBL" id="KZ680218">
    <property type="protein sequence ID" value="PTB63695.1"/>
    <property type="molecule type" value="Genomic_DNA"/>
</dbReference>
<feature type="compositionally biased region" description="Low complexity" evidence="6">
    <location>
        <begin position="1028"/>
        <end position="1044"/>
    </location>
</feature>
<dbReference type="RefSeq" id="XP_024747015.1">
    <property type="nucleotide sequence ID" value="XM_024896198.1"/>
</dbReference>
<feature type="compositionally biased region" description="Basic residues" evidence="6">
    <location>
        <begin position="386"/>
        <end position="395"/>
    </location>
</feature>
<dbReference type="Proteomes" id="UP000241546">
    <property type="component" value="Unassembled WGS sequence"/>
</dbReference>
<dbReference type="PANTHER" id="PTHR15598:SF5">
    <property type="entry name" value="ENHANCER OF MRNA-DECAPPING PROTEIN 4"/>
    <property type="match status" value="1"/>
</dbReference>
<feature type="compositionally biased region" description="Acidic residues" evidence="6">
    <location>
        <begin position="111"/>
        <end position="128"/>
    </location>
</feature>
<feature type="compositionally biased region" description="Polar residues" evidence="6">
    <location>
        <begin position="137"/>
        <end position="148"/>
    </location>
</feature>